<keyword evidence="2" id="KW-0378">Hydrolase</keyword>
<reference evidence="5" key="1">
    <citation type="submission" date="2024-03" db="EMBL/GenBank/DDBJ databases">
        <title>Venom adaptation and exaptation during the trophic switch to blood-feeding by kissing bugs (Reduviidae: Triatominae).</title>
        <authorList>
            <person name="Zdenek C.N."/>
            <person name="Cardoso F.C."/>
            <person name="Robinson S.D."/>
            <person name="Mercedes R.S."/>
            <person name="Raidjoe E.R."/>
            <person name="Hernandez-Vargas M.J."/>
            <person name="Jin J."/>
            <person name="Corzo G."/>
            <person name="Vetter I."/>
            <person name="King G.F."/>
            <person name="Fry B.G."/>
            <person name="Walker A."/>
        </authorList>
    </citation>
    <scope>NUCLEOTIDE SEQUENCE</scope>
</reference>
<dbReference type="InterPro" id="IPR001254">
    <property type="entry name" value="Trypsin_dom"/>
</dbReference>
<keyword evidence="3" id="KW-0732">Signal</keyword>
<evidence type="ECO:0000259" key="4">
    <source>
        <dbReference type="PROSITE" id="PS50240"/>
    </source>
</evidence>
<proteinExistence type="evidence at transcript level"/>
<evidence type="ECO:0000256" key="1">
    <source>
        <dbReference type="ARBA" id="ARBA00023157"/>
    </source>
</evidence>
<dbReference type="PROSITE" id="PS00134">
    <property type="entry name" value="TRYPSIN_HIS"/>
    <property type="match status" value="1"/>
</dbReference>
<dbReference type="PANTHER" id="PTHR24252:SF7">
    <property type="entry name" value="HYALIN"/>
    <property type="match status" value="1"/>
</dbReference>
<keyword evidence="2" id="KW-0720">Serine protease</keyword>
<dbReference type="InterPro" id="IPR001314">
    <property type="entry name" value="Peptidase_S1A"/>
</dbReference>
<dbReference type="PRINTS" id="PR00722">
    <property type="entry name" value="CHYMOTRYPSIN"/>
</dbReference>
<dbReference type="InterPro" id="IPR018114">
    <property type="entry name" value="TRYPSIN_HIS"/>
</dbReference>
<evidence type="ECO:0000256" key="3">
    <source>
        <dbReference type="SAM" id="SignalP"/>
    </source>
</evidence>
<evidence type="ECO:0000256" key="2">
    <source>
        <dbReference type="RuleBase" id="RU363034"/>
    </source>
</evidence>
<dbReference type="SMART" id="SM00020">
    <property type="entry name" value="Tryp_SPc"/>
    <property type="match status" value="1"/>
</dbReference>
<name>A0AB38ZEP6_9HEMI</name>
<evidence type="ECO:0000313" key="5">
    <source>
        <dbReference type="EMBL" id="WXI02759.1"/>
    </source>
</evidence>
<dbReference type="AlphaFoldDB" id="A0AB38ZEP6"/>
<dbReference type="SUPFAM" id="SSF50494">
    <property type="entry name" value="Trypsin-like serine proteases"/>
    <property type="match status" value="1"/>
</dbReference>
<keyword evidence="1" id="KW-1015">Disulfide bond</keyword>
<dbReference type="CDD" id="cd00190">
    <property type="entry name" value="Tryp_SPc"/>
    <property type="match status" value="1"/>
</dbReference>
<dbReference type="InterPro" id="IPR009003">
    <property type="entry name" value="Peptidase_S1_PA"/>
</dbReference>
<dbReference type="PROSITE" id="PS50240">
    <property type="entry name" value="TRYPSIN_DOM"/>
    <property type="match status" value="1"/>
</dbReference>
<protein>
    <submittedName>
        <fullName evidence="5">Venom S1 protease 33</fullName>
    </submittedName>
</protein>
<feature type="chain" id="PRO_5044350000" evidence="3">
    <location>
        <begin position="21"/>
        <end position="430"/>
    </location>
</feature>
<dbReference type="InterPro" id="IPR043504">
    <property type="entry name" value="Peptidase_S1_PA_chymotrypsin"/>
</dbReference>
<dbReference type="PROSITE" id="PS00135">
    <property type="entry name" value="TRYPSIN_SER"/>
    <property type="match status" value="1"/>
</dbReference>
<dbReference type="FunFam" id="2.40.10.10:FF:000068">
    <property type="entry name" value="transmembrane protease serine 2"/>
    <property type="match status" value="1"/>
</dbReference>
<dbReference type="Pfam" id="PF00089">
    <property type="entry name" value="Trypsin"/>
    <property type="match status" value="1"/>
</dbReference>
<dbReference type="PANTHER" id="PTHR24252">
    <property type="entry name" value="ACROSIN-RELATED"/>
    <property type="match status" value="1"/>
</dbReference>
<dbReference type="EMBL" id="PP517509">
    <property type="protein sequence ID" value="WXI02759.1"/>
    <property type="molecule type" value="mRNA"/>
</dbReference>
<dbReference type="Gene3D" id="2.40.10.10">
    <property type="entry name" value="Trypsin-like serine proteases"/>
    <property type="match status" value="1"/>
</dbReference>
<accession>A0AB38ZEP6</accession>
<organism evidence="5">
    <name type="scientific">Oncocephalus sp</name>
    <dbReference type="NCBI Taxonomy" id="2944721"/>
    <lineage>
        <taxon>Eukaryota</taxon>
        <taxon>Metazoa</taxon>
        <taxon>Ecdysozoa</taxon>
        <taxon>Arthropoda</taxon>
        <taxon>Hexapoda</taxon>
        <taxon>Insecta</taxon>
        <taxon>Pterygota</taxon>
        <taxon>Neoptera</taxon>
        <taxon>Paraneoptera</taxon>
        <taxon>Hemiptera</taxon>
        <taxon>Heteroptera</taxon>
        <taxon>Panheteroptera</taxon>
        <taxon>Cimicomorpha</taxon>
        <taxon>Reduviidae</taxon>
        <taxon>Stenopodainae</taxon>
        <taxon>Oncocephalus</taxon>
    </lineage>
</organism>
<feature type="domain" description="Peptidase S1" evidence="4">
    <location>
        <begin position="181"/>
        <end position="413"/>
    </location>
</feature>
<feature type="signal peptide" evidence="3">
    <location>
        <begin position="1"/>
        <end position="20"/>
    </location>
</feature>
<dbReference type="GO" id="GO:0006508">
    <property type="term" value="P:proteolysis"/>
    <property type="evidence" value="ECO:0007669"/>
    <property type="project" value="UniProtKB-KW"/>
</dbReference>
<dbReference type="GO" id="GO:0004252">
    <property type="term" value="F:serine-type endopeptidase activity"/>
    <property type="evidence" value="ECO:0007669"/>
    <property type="project" value="InterPro"/>
</dbReference>
<keyword evidence="2 5" id="KW-0645">Protease</keyword>
<sequence>MLLILPTVLAISAFTHNANGNTLQPITGDIIISGDIINTDINGSITPNIHYKYKFKGEKDKSMSLRCKMNVDFTRDPKGSCTPFKLHIQSGTRIRWHCNSHQYFNFFSETDQMEVTIDTGHGITGGNVSCKVWSIHKVVHSNYKNVASEEVDSSEFGQRYINGPKKTTCDCGWSNKEIRRILFGKDTGKHEFPWSVSLQRKSSNSHFCGGSIITPYHIISAAHCTNDKVAEKIYVVYGSNNRSDNSISAEIKKIYNHDYNKTMYINDISILELTSKITYTQFIGPVCLPTRDPDIVGKYVTAMGWGRLHKSEYATRDVAIMKKTHLRVIDIESCSLDWSHLLEVDDPKFICTWSNHTDICIGDSGGPVVWHDPEIHRYTLQGLPAICDGCNLKNPSGHTAVYYFYDWIKETIENSVQPEAKKAQICTKID</sequence>
<dbReference type="InterPro" id="IPR033116">
    <property type="entry name" value="TRYPSIN_SER"/>
</dbReference>